<evidence type="ECO:0000256" key="2">
    <source>
        <dbReference type="ARBA" id="ARBA00009446"/>
    </source>
</evidence>
<evidence type="ECO:0000256" key="10">
    <source>
        <dbReference type="PROSITE-ProRule" id="PRU00047"/>
    </source>
</evidence>
<dbReference type="Gene3D" id="1.10.290.10">
    <property type="entry name" value="Topoisomerase I, domain 4"/>
    <property type="match status" value="1"/>
</dbReference>
<keyword evidence="9 11" id="KW-0413">Isomerase</keyword>
<dbReference type="PROSITE" id="PS52039">
    <property type="entry name" value="TOPO_IA_2"/>
    <property type="match status" value="1"/>
</dbReference>
<dbReference type="SMART" id="SM00493">
    <property type="entry name" value="TOPRIM"/>
    <property type="match status" value="1"/>
</dbReference>
<dbReference type="SMART" id="SM00343">
    <property type="entry name" value="ZnF_C2HC"/>
    <property type="match status" value="2"/>
</dbReference>
<evidence type="ECO:0000256" key="5">
    <source>
        <dbReference type="ARBA" id="ARBA00022771"/>
    </source>
</evidence>
<dbReference type="Pfam" id="PF06839">
    <property type="entry name" value="Zn_ribbon_GRF"/>
    <property type="match status" value="3"/>
</dbReference>
<dbReference type="SUPFAM" id="SSF57756">
    <property type="entry name" value="Retrovirus zinc finger-like domains"/>
    <property type="match status" value="1"/>
</dbReference>
<accession>A0ABR2WUK1</accession>
<dbReference type="EC" id="5.6.2.1" evidence="3 11"/>
<feature type="domain" description="GRF-type" evidence="15">
    <location>
        <begin position="652"/>
        <end position="695"/>
    </location>
</feature>
<dbReference type="InterPro" id="IPR003602">
    <property type="entry name" value="Topo_IA_DNA-bd_dom"/>
</dbReference>
<dbReference type="Pfam" id="PF01131">
    <property type="entry name" value="Topoisom_bac"/>
    <property type="match status" value="1"/>
</dbReference>
<feature type="region of interest" description="Disordered" evidence="12">
    <location>
        <begin position="699"/>
        <end position="746"/>
    </location>
</feature>
<sequence length="977" mass="108898">MKVLCVAEKPSIAKSISQILSNGAARTRNGRNKYCKNFDFQYKYNGELCQFTMTSLLGHLMSLDFGPSHKKWYSCSPLSLFEAPVYKTVNPDFKDIVSNLEQEVRGASTLMIWTDCDREGENIGSEIVEVCRKVNSRVRVLRAKFSVVMTREIHLACQNPMNLDIRQVDAVDARTELDLRIGAAFTRFQTLKLTPKFHELDQKLISYGPCQFPTLGFIVDQFLRVENFVPEDFWKIEVSVNRDDGVAKFNWKRSCLYDQLICLVLYERCVENSIATVTSVKSKPTSKWKPLPLTTVELQKSGTRFLKISSDRIMTVAESLYNRGFISYPRTETDQFETNFQLMPLIEKQTSDPQWGAYARRLVAGEFNFPRKGKNNDKAHPPIHPTAWAGNLTGEEKKIYEFIVRRFLACCSENAKGHETVVEISIADEIFTTKGLMIIARNYLEVYPYDRWSGNTIPVFSEGEQFMPDSLEMSEGKTSPPSLLTEADLISVMDKNGIGTDATIHEHIKKVLDRGYAFKEENFFVPSTLGIALVEGYDMIDFEMSLSKPFLRREMEINMKKICEGLQTKEIVIRRGVGMYRDVFIKSNDQCFKLEQALAKHFGHLPEDPDRALRSNGGGGGGGGDDGYGGGRGGNTQFNYSPLPDGVAVPSCHCGLPSAHRTVRKEGANQGKQFFCCSKPQDDNRCDFFQWVENSSSMTSGSSRSTSITLNESQNSWNPTQFPNNQGSNRDMGSSTSLHNTFGGDSSTPKCSCGDHSALRTVRKEGPNTGRQFYGCSKPQGQGCDFFQWSDEVPSLPTVTVSSERADAFNHGTEDNGFWSMLTNQFDSDMSSDTPNPNKPKCGCGLLGVMKTVSKDGPNKGKRFFTCTKSIRRCTFFQWVEDDCGIPGGNTSNSSAGISGVCYKCNQSGHFGRDCPQPSGSTRKQTSGGNSCYNCNKKGHFANDCPMKVGGGQTSKSTTTKSKRSSTGKSSRGKKRK</sequence>
<evidence type="ECO:0000256" key="1">
    <source>
        <dbReference type="ARBA" id="ARBA00000213"/>
    </source>
</evidence>
<dbReference type="InterPro" id="IPR013497">
    <property type="entry name" value="Topo_IA_cen"/>
</dbReference>
<dbReference type="InterPro" id="IPR001878">
    <property type="entry name" value="Znf_CCHC"/>
</dbReference>
<feature type="compositionally biased region" description="Low complexity" evidence="12">
    <location>
        <begin position="699"/>
        <end position="709"/>
    </location>
</feature>
<evidence type="ECO:0000256" key="4">
    <source>
        <dbReference type="ARBA" id="ARBA00022723"/>
    </source>
</evidence>
<comment type="catalytic activity">
    <reaction evidence="1 11">
        <text>ATP-independent breakage of single-stranded DNA, followed by passage and rejoining.</text>
        <dbReference type="EC" id="5.6.2.1"/>
    </reaction>
</comment>
<organism evidence="17 18">
    <name type="scientific">Basidiobolus ranarum</name>
    <dbReference type="NCBI Taxonomy" id="34480"/>
    <lineage>
        <taxon>Eukaryota</taxon>
        <taxon>Fungi</taxon>
        <taxon>Fungi incertae sedis</taxon>
        <taxon>Zoopagomycota</taxon>
        <taxon>Entomophthoromycotina</taxon>
        <taxon>Basidiobolomycetes</taxon>
        <taxon>Basidiobolales</taxon>
        <taxon>Basidiobolaceae</taxon>
        <taxon>Basidiobolus</taxon>
    </lineage>
</organism>
<keyword evidence="6" id="KW-0862">Zinc</keyword>
<keyword evidence="8 11" id="KW-0238">DNA-binding</keyword>
<evidence type="ECO:0000256" key="7">
    <source>
        <dbReference type="ARBA" id="ARBA00023029"/>
    </source>
</evidence>
<feature type="region of interest" description="Disordered" evidence="12">
    <location>
        <begin position="605"/>
        <end position="636"/>
    </location>
</feature>
<dbReference type="InterPro" id="IPR006171">
    <property type="entry name" value="TOPRIM_dom"/>
</dbReference>
<dbReference type="PANTHER" id="PTHR11390:SF21">
    <property type="entry name" value="DNA TOPOISOMERASE 3-ALPHA"/>
    <property type="match status" value="1"/>
</dbReference>
<feature type="domain" description="Toprim" evidence="14">
    <location>
        <begin position="2"/>
        <end position="146"/>
    </location>
</feature>
<evidence type="ECO:0000313" key="18">
    <source>
        <dbReference type="Proteomes" id="UP001479436"/>
    </source>
</evidence>
<evidence type="ECO:0000259" key="14">
    <source>
        <dbReference type="PROSITE" id="PS50880"/>
    </source>
</evidence>
<dbReference type="InterPro" id="IPR010666">
    <property type="entry name" value="Znf_GRF"/>
</dbReference>
<feature type="domain" description="CCHC-type" evidence="13">
    <location>
        <begin position="932"/>
        <end position="946"/>
    </location>
</feature>
<feature type="domain" description="CCHC-type" evidence="13">
    <location>
        <begin position="902"/>
        <end position="917"/>
    </location>
</feature>
<dbReference type="PANTHER" id="PTHR11390">
    <property type="entry name" value="PROKARYOTIC DNA TOPOISOMERASE"/>
    <property type="match status" value="1"/>
</dbReference>
<feature type="domain" description="GRF-type" evidence="15">
    <location>
        <begin position="842"/>
        <end position="883"/>
    </location>
</feature>
<feature type="compositionally biased region" description="Polar residues" evidence="12">
    <location>
        <begin position="710"/>
        <end position="746"/>
    </location>
</feature>
<dbReference type="Pfam" id="PF00098">
    <property type="entry name" value="zf-CCHC"/>
    <property type="match status" value="2"/>
</dbReference>
<dbReference type="PROSITE" id="PS50158">
    <property type="entry name" value="ZF_CCHC"/>
    <property type="match status" value="2"/>
</dbReference>
<evidence type="ECO:0000259" key="15">
    <source>
        <dbReference type="PROSITE" id="PS51999"/>
    </source>
</evidence>
<dbReference type="InterPro" id="IPR036875">
    <property type="entry name" value="Znf_CCHC_sf"/>
</dbReference>
<dbReference type="Gene3D" id="4.10.60.10">
    <property type="entry name" value="Zinc finger, CCHC-type"/>
    <property type="match status" value="2"/>
</dbReference>
<dbReference type="CDD" id="cd00186">
    <property type="entry name" value="TOP1Ac"/>
    <property type="match status" value="1"/>
</dbReference>
<evidence type="ECO:0000256" key="9">
    <source>
        <dbReference type="ARBA" id="ARBA00023235"/>
    </source>
</evidence>
<dbReference type="PRINTS" id="PR00417">
    <property type="entry name" value="PRTPISMRASEI"/>
</dbReference>
<comment type="function">
    <text evidence="11">Introduces a single-strand break via transesterification at a target site in duplex DNA. Releases the supercoiling and torsional tension of DNA introduced during the DNA replication and transcription by transiently cleaving and rejoining one strand of the DNA duplex. The scissile phosphodiester is attacked by the catalytic tyrosine of the enzyme, resulting in the formation of a DNA-(5'-phosphotyrosyl)-enzyme intermediate and the expulsion of a 3'-OH DNA strand.</text>
</comment>
<keyword evidence="5 10" id="KW-0863">Zinc-finger</keyword>
<dbReference type="Gene3D" id="2.70.20.10">
    <property type="entry name" value="Topoisomerase I, domain 3"/>
    <property type="match status" value="1"/>
</dbReference>
<dbReference type="PROSITE" id="PS51999">
    <property type="entry name" value="ZF_GRF"/>
    <property type="match status" value="3"/>
</dbReference>
<name>A0ABR2WUK1_9FUNG</name>
<dbReference type="InterPro" id="IPR013824">
    <property type="entry name" value="Topo_IA_cen_sub1"/>
</dbReference>
<keyword evidence="4" id="KW-0479">Metal-binding</keyword>
<dbReference type="EMBL" id="JASJQH010000313">
    <property type="protein sequence ID" value="KAK9765122.1"/>
    <property type="molecule type" value="Genomic_DNA"/>
</dbReference>
<evidence type="ECO:0000256" key="6">
    <source>
        <dbReference type="ARBA" id="ARBA00022833"/>
    </source>
</evidence>
<evidence type="ECO:0000313" key="17">
    <source>
        <dbReference type="EMBL" id="KAK9765122.1"/>
    </source>
</evidence>
<dbReference type="SMART" id="SM00436">
    <property type="entry name" value="TOP1Bc"/>
    <property type="match status" value="1"/>
</dbReference>
<gene>
    <name evidence="17" type="primary">TOP3_2</name>
    <name evidence="17" type="ORF">K7432_006796</name>
</gene>
<protein>
    <recommendedName>
        <fullName evidence="3 11">DNA topoisomerase</fullName>
        <ecNumber evidence="3 11">5.6.2.1</ecNumber>
    </recommendedName>
</protein>
<reference evidence="17 18" key="1">
    <citation type="submission" date="2023-04" db="EMBL/GenBank/DDBJ databases">
        <title>Genome of Basidiobolus ranarum AG-B5.</title>
        <authorList>
            <person name="Stajich J.E."/>
            <person name="Carter-House D."/>
            <person name="Gryganskyi A."/>
        </authorList>
    </citation>
    <scope>NUCLEOTIDE SEQUENCE [LARGE SCALE GENOMIC DNA]</scope>
    <source>
        <strain evidence="17 18">AG-B5</strain>
    </source>
</reference>
<evidence type="ECO:0000256" key="8">
    <source>
        <dbReference type="ARBA" id="ARBA00023125"/>
    </source>
</evidence>
<dbReference type="InterPro" id="IPR023405">
    <property type="entry name" value="Topo_IA_core_domain"/>
</dbReference>
<evidence type="ECO:0000259" key="16">
    <source>
        <dbReference type="PROSITE" id="PS52039"/>
    </source>
</evidence>
<feature type="region of interest" description="Disordered" evidence="12">
    <location>
        <begin position="941"/>
        <end position="977"/>
    </location>
</feature>
<feature type="domain" description="Topo IA-type catalytic" evidence="16">
    <location>
        <begin position="164"/>
        <end position="584"/>
    </location>
</feature>
<dbReference type="Pfam" id="PF01751">
    <property type="entry name" value="Toprim"/>
    <property type="match status" value="1"/>
</dbReference>
<dbReference type="InterPro" id="IPR003601">
    <property type="entry name" value="Topo_IA_2"/>
</dbReference>
<dbReference type="GO" id="GO:0003917">
    <property type="term" value="F:DNA topoisomerase type I (single strand cut, ATP-independent) activity"/>
    <property type="evidence" value="ECO:0007669"/>
    <property type="project" value="UniProtKB-EC"/>
</dbReference>
<dbReference type="CDD" id="cd03362">
    <property type="entry name" value="TOPRIM_TopoIA_TopoIII"/>
    <property type="match status" value="1"/>
</dbReference>
<proteinExistence type="inferred from homology"/>
<dbReference type="Gene3D" id="3.40.50.140">
    <property type="match status" value="1"/>
</dbReference>
<feature type="compositionally biased region" description="Basic residues" evidence="12">
    <location>
        <begin position="961"/>
        <end position="977"/>
    </location>
</feature>
<evidence type="ECO:0000256" key="3">
    <source>
        <dbReference type="ARBA" id="ARBA00012891"/>
    </source>
</evidence>
<comment type="similarity">
    <text evidence="2 11">Belongs to the type IA topoisomerase family.</text>
</comment>
<keyword evidence="18" id="KW-1185">Reference proteome</keyword>
<dbReference type="InterPro" id="IPR034144">
    <property type="entry name" value="TOPRIM_TopoIII"/>
</dbReference>
<dbReference type="PROSITE" id="PS50880">
    <property type="entry name" value="TOPRIM"/>
    <property type="match status" value="1"/>
</dbReference>
<dbReference type="Gene3D" id="1.10.460.10">
    <property type="entry name" value="Topoisomerase I, domain 2"/>
    <property type="match status" value="1"/>
</dbReference>
<dbReference type="SUPFAM" id="SSF56712">
    <property type="entry name" value="Prokaryotic type I DNA topoisomerase"/>
    <property type="match status" value="1"/>
</dbReference>
<dbReference type="InterPro" id="IPR000380">
    <property type="entry name" value="Topo_IA"/>
</dbReference>
<dbReference type="Proteomes" id="UP001479436">
    <property type="component" value="Unassembled WGS sequence"/>
</dbReference>
<keyword evidence="7 11" id="KW-0799">Topoisomerase</keyword>
<evidence type="ECO:0000256" key="12">
    <source>
        <dbReference type="SAM" id="MobiDB-lite"/>
    </source>
</evidence>
<dbReference type="InterPro" id="IPR013826">
    <property type="entry name" value="Topo_IA_cen_sub3"/>
</dbReference>
<feature type="domain" description="GRF-type" evidence="15">
    <location>
        <begin position="751"/>
        <end position="793"/>
    </location>
</feature>
<comment type="caution">
    <text evidence="17">The sequence shown here is derived from an EMBL/GenBank/DDBJ whole genome shotgun (WGS) entry which is preliminary data.</text>
</comment>
<feature type="compositionally biased region" description="Gly residues" evidence="12">
    <location>
        <begin position="616"/>
        <end position="634"/>
    </location>
</feature>
<dbReference type="InterPro" id="IPR013825">
    <property type="entry name" value="Topo_IA_cen_sub2"/>
</dbReference>
<dbReference type="SMART" id="SM00437">
    <property type="entry name" value="TOP1Ac"/>
    <property type="match status" value="1"/>
</dbReference>
<evidence type="ECO:0000259" key="13">
    <source>
        <dbReference type="PROSITE" id="PS50158"/>
    </source>
</evidence>
<evidence type="ECO:0000256" key="11">
    <source>
        <dbReference type="RuleBase" id="RU362092"/>
    </source>
</evidence>